<dbReference type="InterPro" id="IPR017853">
    <property type="entry name" value="GH"/>
</dbReference>
<dbReference type="PROSITE" id="PS01095">
    <property type="entry name" value="GH18_1"/>
    <property type="match status" value="1"/>
</dbReference>
<dbReference type="SUPFAM" id="SSF51445">
    <property type="entry name" value="(Trans)glycosidases"/>
    <property type="match status" value="1"/>
</dbReference>
<dbReference type="GO" id="GO:0004553">
    <property type="term" value="F:hydrolase activity, hydrolyzing O-glycosyl compounds"/>
    <property type="evidence" value="ECO:0007669"/>
    <property type="project" value="InterPro"/>
</dbReference>
<keyword evidence="7" id="KW-1185">Reference proteome</keyword>
<keyword evidence="2 3" id="KW-0326">Glycosidase</keyword>
<dbReference type="OrthoDB" id="9155957at2"/>
<evidence type="ECO:0000313" key="7">
    <source>
        <dbReference type="Proteomes" id="UP000263900"/>
    </source>
</evidence>
<dbReference type="EMBL" id="CP032157">
    <property type="protein sequence ID" value="AXY72994.1"/>
    <property type="molecule type" value="Genomic_DNA"/>
</dbReference>
<protein>
    <recommendedName>
        <fullName evidence="5">GH18 domain-containing protein</fullName>
    </recommendedName>
</protein>
<evidence type="ECO:0000256" key="3">
    <source>
        <dbReference type="RuleBase" id="RU000489"/>
    </source>
</evidence>
<feature type="domain" description="GH18" evidence="5">
    <location>
        <begin position="22"/>
        <end position="304"/>
    </location>
</feature>
<dbReference type="RefSeq" id="WP_119048832.1">
    <property type="nucleotide sequence ID" value="NZ_CP032157.1"/>
</dbReference>
<reference evidence="6 7" key="1">
    <citation type="submission" date="2018-09" db="EMBL/GenBank/DDBJ databases">
        <title>Genome sequencing of strain 6GH32-13.</title>
        <authorList>
            <person name="Weon H.-Y."/>
            <person name="Heo J."/>
            <person name="Kwon S.-W."/>
        </authorList>
    </citation>
    <scope>NUCLEOTIDE SEQUENCE [LARGE SCALE GENOMIC DNA]</scope>
    <source>
        <strain evidence="6 7">5GH32-13</strain>
    </source>
</reference>
<evidence type="ECO:0000256" key="1">
    <source>
        <dbReference type="ARBA" id="ARBA00022801"/>
    </source>
</evidence>
<gene>
    <name evidence="6" type="ORF">D3H65_02980</name>
</gene>
<proteinExistence type="inferred from homology"/>
<dbReference type="Gene3D" id="3.20.20.80">
    <property type="entry name" value="Glycosidases"/>
    <property type="match status" value="1"/>
</dbReference>
<dbReference type="InterPro" id="IPR001579">
    <property type="entry name" value="Glyco_hydro_18_chit_AS"/>
</dbReference>
<sequence>MENAAPARFVNAWIFLNDDYLPGTNYYSNDSCYQSLIRNNVYQSVDFLHICFATTMPHSAGAPAYTLTMGEPATPIPAHPGGYTNKDYLQFIIRDARIQNPGIKFIFTLDWGYKPTLSNIFTVPGLTDAQCAAVFARNLAIAIQGYGLDGFDFDWEPPLSGSITAAQMSLLLYAIRQQFNQLEKENKKHYYLIISPVTGDNLDAAPVNDNVDWLNLQLYGGTTPSNYPGVDYNLFAYGAQFEATQPTTDPNFPGLQTAQAAIADNNQQYHFPIYTNWRLNSGNFVFEQQQQVALYRLARAGVQV</sequence>
<dbReference type="Proteomes" id="UP000263900">
    <property type="component" value="Chromosome"/>
</dbReference>
<dbReference type="InterPro" id="IPR001223">
    <property type="entry name" value="Glyco_hydro18_cat"/>
</dbReference>
<evidence type="ECO:0000313" key="6">
    <source>
        <dbReference type="EMBL" id="AXY72994.1"/>
    </source>
</evidence>
<name>A0A3B7MF87_9BACT</name>
<evidence type="ECO:0000256" key="4">
    <source>
        <dbReference type="RuleBase" id="RU004453"/>
    </source>
</evidence>
<keyword evidence="1 3" id="KW-0378">Hydrolase</keyword>
<accession>A0A3B7MF87</accession>
<evidence type="ECO:0000256" key="2">
    <source>
        <dbReference type="ARBA" id="ARBA00023295"/>
    </source>
</evidence>
<evidence type="ECO:0000259" key="5">
    <source>
        <dbReference type="PROSITE" id="PS51910"/>
    </source>
</evidence>
<dbReference type="PROSITE" id="PS51910">
    <property type="entry name" value="GH18_2"/>
    <property type="match status" value="1"/>
</dbReference>
<dbReference type="KEGG" id="pseg:D3H65_02980"/>
<organism evidence="6 7">
    <name type="scientific">Paraflavitalea soli</name>
    <dbReference type="NCBI Taxonomy" id="2315862"/>
    <lineage>
        <taxon>Bacteria</taxon>
        <taxon>Pseudomonadati</taxon>
        <taxon>Bacteroidota</taxon>
        <taxon>Chitinophagia</taxon>
        <taxon>Chitinophagales</taxon>
        <taxon>Chitinophagaceae</taxon>
        <taxon>Paraflavitalea</taxon>
    </lineage>
</organism>
<dbReference type="GO" id="GO:0005975">
    <property type="term" value="P:carbohydrate metabolic process"/>
    <property type="evidence" value="ECO:0007669"/>
    <property type="project" value="InterPro"/>
</dbReference>
<dbReference type="Pfam" id="PF00704">
    <property type="entry name" value="Glyco_hydro_18"/>
    <property type="match status" value="1"/>
</dbReference>
<comment type="similarity">
    <text evidence="4">Belongs to the glycosyl hydrolase 18 family.</text>
</comment>
<dbReference type="AlphaFoldDB" id="A0A3B7MF87"/>